<feature type="transmembrane region" description="Helical" evidence="1">
    <location>
        <begin position="29"/>
        <end position="46"/>
    </location>
</feature>
<dbReference type="EMBL" id="HBUF01116115">
    <property type="protein sequence ID" value="CAG6641214.1"/>
    <property type="molecule type" value="Transcribed_RNA"/>
</dbReference>
<dbReference type="EMBL" id="HBUF01259647">
    <property type="protein sequence ID" value="CAG6682525.1"/>
    <property type="molecule type" value="Transcribed_RNA"/>
</dbReference>
<dbReference type="EMBL" id="HBUF01597121">
    <property type="protein sequence ID" value="CAG6775072.1"/>
    <property type="molecule type" value="Transcribed_RNA"/>
</dbReference>
<keyword evidence="1" id="KW-0472">Membrane</keyword>
<proteinExistence type="predicted"/>
<name>A0A8D8T641_9HEMI</name>
<organism evidence="2">
    <name type="scientific">Cacopsylla melanoneura</name>
    <dbReference type="NCBI Taxonomy" id="428564"/>
    <lineage>
        <taxon>Eukaryota</taxon>
        <taxon>Metazoa</taxon>
        <taxon>Ecdysozoa</taxon>
        <taxon>Arthropoda</taxon>
        <taxon>Hexapoda</taxon>
        <taxon>Insecta</taxon>
        <taxon>Pterygota</taxon>
        <taxon>Neoptera</taxon>
        <taxon>Paraneoptera</taxon>
        <taxon>Hemiptera</taxon>
        <taxon>Sternorrhyncha</taxon>
        <taxon>Psylloidea</taxon>
        <taxon>Psyllidae</taxon>
        <taxon>Psyllinae</taxon>
        <taxon>Cacopsylla</taxon>
    </lineage>
</organism>
<sequence>MIVVLHKHASIDVALMEGSHAERDNREDPILFFFLPIIILSRIIMFNPADIFPRVSAVCTQGVCGHKRTMKHFTMEAWSLIKETGVETFKNCLQIEVHSSNAYL</sequence>
<accession>A0A8D8T641</accession>
<dbReference type="EMBL" id="HBUF01423891">
    <property type="protein sequence ID" value="CAG6741184.1"/>
    <property type="molecule type" value="Transcribed_RNA"/>
</dbReference>
<dbReference type="EMBL" id="HBUF01423890">
    <property type="protein sequence ID" value="CAG6741183.1"/>
    <property type="molecule type" value="Transcribed_RNA"/>
</dbReference>
<keyword evidence="1" id="KW-1133">Transmembrane helix</keyword>
<reference evidence="2" key="1">
    <citation type="submission" date="2021-05" db="EMBL/GenBank/DDBJ databases">
        <authorList>
            <person name="Alioto T."/>
            <person name="Alioto T."/>
            <person name="Gomez Garrido J."/>
        </authorList>
    </citation>
    <scope>NUCLEOTIDE SEQUENCE</scope>
</reference>
<keyword evidence="1" id="KW-0812">Transmembrane</keyword>
<dbReference type="EMBL" id="HBUF01259646">
    <property type="protein sequence ID" value="CAG6682524.1"/>
    <property type="molecule type" value="Transcribed_RNA"/>
</dbReference>
<evidence type="ECO:0000313" key="2">
    <source>
        <dbReference type="EMBL" id="CAG6682525.1"/>
    </source>
</evidence>
<dbReference type="EMBL" id="HBUF01597122">
    <property type="protein sequence ID" value="CAG6775073.1"/>
    <property type="molecule type" value="Transcribed_RNA"/>
</dbReference>
<evidence type="ECO:0000256" key="1">
    <source>
        <dbReference type="SAM" id="Phobius"/>
    </source>
</evidence>
<dbReference type="AlphaFoldDB" id="A0A8D8T641"/>
<protein>
    <submittedName>
        <fullName evidence="2">Uncharacterized protein</fullName>
    </submittedName>
</protein>